<evidence type="ECO:0000259" key="4">
    <source>
        <dbReference type="Pfam" id="PF00487"/>
    </source>
</evidence>
<keyword evidence="7" id="KW-1185">Reference proteome</keyword>
<evidence type="ECO:0000313" key="5">
    <source>
        <dbReference type="EMBL" id="CAI3993510.1"/>
    </source>
</evidence>
<evidence type="ECO:0000259" key="3">
    <source>
        <dbReference type="Pfam" id="PF00173"/>
    </source>
</evidence>
<dbReference type="GO" id="GO:0006636">
    <property type="term" value="P:unsaturated fatty acid biosynthetic process"/>
    <property type="evidence" value="ECO:0007669"/>
    <property type="project" value="UniProtKB-ARBA"/>
</dbReference>
<reference evidence="5" key="1">
    <citation type="submission" date="2022-10" db="EMBL/GenBank/DDBJ databases">
        <authorList>
            <person name="Chen Y."/>
            <person name="Dougan E. K."/>
            <person name="Chan C."/>
            <person name="Rhodes N."/>
            <person name="Thang M."/>
        </authorList>
    </citation>
    <scope>NUCLEOTIDE SEQUENCE</scope>
</reference>
<reference evidence="6 7" key="2">
    <citation type="submission" date="2024-05" db="EMBL/GenBank/DDBJ databases">
        <authorList>
            <person name="Chen Y."/>
            <person name="Shah S."/>
            <person name="Dougan E. K."/>
            <person name="Thang M."/>
            <person name="Chan C."/>
        </authorList>
    </citation>
    <scope>NUCLEOTIDE SEQUENCE [LARGE SCALE GENOMIC DNA]</scope>
</reference>
<dbReference type="Pfam" id="PF00173">
    <property type="entry name" value="Cyt-b5"/>
    <property type="match status" value="1"/>
</dbReference>
<keyword evidence="2" id="KW-1133">Transmembrane helix</keyword>
<dbReference type="Pfam" id="PF00487">
    <property type="entry name" value="FA_desaturase"/>
    <property type="match status" value="1"/>
</dbReference>
<sequence length="733" mass="81771">MMFPDLAFVHPAGPPSNMWLDFAEDVDDVAAKLHDLRFDKKIPPEFRTRKVQDYKAQSAPRAFHADTLAICTAGLGGDGTLQDMKADLNLMLSQPSMQHVLVTAVQMQRLIAETVAESGDLAVPISQLGPESLAVLSCIQNRNVAVDDVFGYSKPGKIDVYAKPMSAAGAVASRLSTPTEPSVKVAVTWGAIGWAVPVVPWPRVKQKVSGTSTSLVGAFAAIEARNDSLAASELGHLLQSAGDSWDSRWVENRHLLLPVAYTKSTTVVILLPADSELPGVPRRSAFVRRYQGPPSAKEPAPEGSQYNCQEDGECVVEECPPAGCRNSLDVRMDDMWYDLSGWRKAHPAGKHWIDYYDGRDATEVMHAFHSAKGREMMKRMPRSKNPNELEAQCSPVTPLTRSFRKLRKKLEDEGWWQRDLALEARQWLIWAFVTGLGVACARSGGWPSVAGVVLLALANTQAGWLAHDYIHGVDSFADRMRFMGPLCAGMSPLWWSDKHNKHHAMTNEIGVDEDIATDPVLFVRAPDPKNDSWHRRIQHLTVPLSFSMLFIVWRTDSIKVLWNELRKKKPRKGAITEAVLLAIHWTLVFALIPWHIIPIYILLSGLITAIITTATHQSEEMFENFNPDFVDNQFRSTRDASVRNPFSKWLWGGMQYQLEHHLFPSMPRSKYPALQPILKKFADVNKVPGGHRSSGAMELVWDNWKLYSEVAHAEPKPGAPPTRGRQHHVTAVP</sequence>
<feature type="domain" description="Cytochrome b5 heme-binding" evidence="3">
    <location>
        <begin position="337"/>
        <end position="380"/>
    </location>
</feature>
<dbReference type="CDD" id="cd03506">
    <property type="entry name" value="Delta6-FADS-like"/>
    <property type="match status" value="1"/>
</dbReference>
<dbReference type="EMBL" id="CAMXCT020001842">
    <property type="protein sequence ID" value="CAL1146885.1"/>
    <property type="molecule type" value="Genomic_DNA"/>
</dbReference>
<organism evidence="5">
    <name type="scientific">Cladocopium goreaui</name>
    <dbReference type="NCBI Taxonomy" id="2562237"/>
    <lineage>
        <taxon>Eukaryota</taxon>
        <taxon>Sar</taxon>
        <taxon>Alveolata</taxon>
        <taxon>Dinophyceae</taxon>
        <taxon>Suessiales</taxon>
        <taxon>Symbiodiniaceae</taxon>
        <taxon>Cladocopium</taxon>
    </lineage>
</organism>
<dbReference type="GO" id="GO:0016717">
    <property type="term" value="F:oxidoreductase activity, acting on paired donors, with oxidation of a pair of donors resulting in the reduction of molecular oxygen to two molecules of water"/>
    <property type="evidence" value="ECO:0007669"/>
    <property type="project" value="TreeGrafter"/>
</dbReference>
<comment type="caution">
    <text evidence="5">The sequence shown here is derived from an EMBL/GenBank/DDBJ whole genome shotgun (WGS) entry which is preliminary data.</text>
</comment>
<dbReference type="PANTHER" id="PTHR19353">
    <property type="entry name" value="FATTY ACID DESATURASE 2"/>
    <property type="match status" value="1"/>
</dbReference>
<dbReference type="GO" id="GO:0042759">
    <property type="term" value="P:long-chain fatty acid biosynthetic process"/>
    <property type="evidence" value="ECO:0007669"/>
    <property type="project" value="UniProtKB-ARBA"/>
</dbReference>
<evidence type="ECO:0000256" key="2">
    <source>
        <dbReference type="SAM" id="Phobius"/>
    </source>
</evidence>
<evidence type="ECO:0000256" key="1">
    <source>
        <dbReference type="SAM" id="MobiDB-lite"/>
    </source>
</evidence>
<keyword evidence="2" id="KW-0812">Transmembrane</keyword>
<accession>A0A9P1CL09</accession>
<protein>
    <submittedName>
        <fullName evidence="6">Delta(6)-fatty-acid desaturase fat-3 (FAT-3) (Delta(6)-fatty-acid desaturase) (Ceeld6) (Fatty acid desaturase 3)</fullName>
    </submittedName>
</protein>
<dbReference type="PANTHER" id="PTHR19353:SF19">
    <property type="entry name" value="DELTA(5) FATTY ACID DESATURASE C-RELATED"/>
    <property type="match status" value="1"/>
</dbReference>
<dbReference type="EMBL" id="CAMXCT010001842">
    <property type="protein sequence ID" value="CAI3993510.1"/>
    <property type="molecule type" value="Genomic_DNA"/>
</dbReference>
<feature type="domain" description="Fatty acid desaturase" evidence="4">
    <location>
        <begin position="445"/>
        <end position="683"/>
    </location>
</feature>
<name>A0A9P1CL09_9DINO</name>
<dbReference type="Proteomes" id="UP001152797">
    <property type="component" value="Unassembled WGS sequence"/>
</dbReference>
<proteinExistence type="predicted"/>
<dbReference type="Gene3D" id="3.10.120.10">
    <property type="entry name" value="Cytochrome b5-like heme/steroid binding domain"/>
    <property type="match status" value="1"/>
</dbReference>
<dbReference type="GO" id="GO:0016020">
    <property type="term" value="C:membrane"/>
    <property type="evidence" value="ECO:0007669"/>
    <property type="project" value="TreeGrafter"/>
</dbReference>
<dbReference type="OrthoDB" id="260091at2759"/>
<dbReference type="AlphaFoldDB" id="A0A9P1CL09"/>
<evidence type="ECO:0000313" key="7">
    <source>
        <dbReference type="Proteomes" id="UP001152797"/>
    </source>
</evidence>
<gene>
    <name evidence="5" type="ORF">C1SCF055_LOCUS20251</name>
</gene>
<dbReference type="InterPro" id="IPR012171">
    <property type="entry name" value="Fatty_acid_desaturase"/>
</dbReference>
<dbReference type="SUPFAM" id="SSF55856">
    <property type="entry name" value="Cytochrome b5-like heme/steroid binding domain"/>
    <property type="match status" value="1"/>
</dbReference>
<dbReference type="InterPro" id="IPR005804">
    <property type="entry name" value="FA_desaturase_dom"/>
</dbReference>
<evidence type="ECO:0000313" key="6">
    <source>
        <dbReference type="EMBL" id="CAL4780822.1"/>
    </source>
</evidence>
<dbReference type="InterPro" id="IPR001199">
    <property type="entry name" value="Cyt_B5-like_heme/steroid-bd"/>
</dbReference>
<feature type="compositionally biased region" description="Basic residues" evidence="1">
    <location>
        <begin position="724"/>
        <end position="733"/>
    </location>
</feature>
<feature type="region of interest" description="Disordered" evidence="1">
    <location>
        <begin position="713"/>
        <end position="733"/>
    </location>
</feature>
<dbReference type="InterPro" id="IPR036400">
    <property type="entry name" value="Cyt_B5-like_heme/steroid_sf"/>
</dbReference>
<keyword evidence="2" id="KW-0472">Membrane</keyword>
<dbReference type="EMBL" id="CAMXCT030001842">
    <property type="protein sequence ID" value="CAL4780822.1"/>
    <property type="molecule type" value="Genomic_DNA"/>
</dbReference>
<feature type="transmembrane region" description="Helical" evidence="2">
    <location>
        <begin position="574"/>
        <end position="592"/>
    </location>
</feature>